<feature type="region of interest" description="Disordered" evidence="1">
    <location>
        <begin position="41"/>
        <end position="60"/>
    </location>
</feature>
<evidence type="ECO:0000256" key="2">
    <source>
        <dbReference type="SAM" id="Phobius"/>
    </source>
</evidence>
<dbReference type="EMBL" id="JAVDTI010000011">
    <property type="protein sequence ID" value="MDR6809673.1"/>
    <property type="molecule type" value="Genomic_DNA"/>
</dbReference>
<organism evidence="3 4">
    <name type="scientific">Dyadobacter fermentans</name>
    <dbReference type="NCBI Taxonomy" id="94254"/>
    <lineage>
        <taxon>Bacteria</taxon>
        <taxon>Pseudomonadati</taxon>
        <taxon>Bacteroidota</taxon>
        <taxon>Cytophagia</taxon>
        <taxon>Cytophagales</taxon>
        <taxon>Spirosomataceae</taxon>
        <taxon>Dyadobacter</taxon>
    </lineage>
</organism>
<evidence type="ECO:0000256" key="1">
    <source>
        <dbReference type="SAM" id="MobiDB-lite"/>
    </source>
</evidence>
<dbReference type="RefSeq" id="WP_309993443.1">
    <property type="nucleotide sequence ID" value="NZ_JAVDTI010000011.1"/>
</dbReference>
<reference evidence="3 4" key="1">
    <citation type="submission" date="2023-07" db="EMBL/GenBank/DDBJ databases">
        <title>Sorghum-associated microbial communities from plants grown in Nebraska, USA.</title>
        <authorList>
            <person name="Schachtman D."/>
        </authorList>
    </citation>
    <scope>NUCLEOTIDE SEQUENCE [LARGE SCALE GENOMIC DNA]</scope>
    <source>
        <strain evidence="3 4">BE57</strain>
    </source>
</reference>
<comment type="caution">
    <text evidence="3">The sequence shown here is derived from an EMBL/GenBank/DDBJ whole genome shotgun (WGS) entry which is preliminary data.</text>
</comment>
<feature type="transmembrane region" description="Helical" evidence="2">
    <location>
        <begin position="12"/>
        <end position="31"/>
    </location>
</feature>
<name>A0ABU1R8F2_9BACT</name>
<proteinExistence type="predicted"/>
<keyword evidence="2" id="KW-1133">Transmembrane helix</keyword>
<protein>
    <submittedName>
        <fullName evidence="3">Uncharacterized protein</fullName>
    </submittedName>
</protein>
<accession>A0ABU1R8F2</accession>
<evidence type="ECO:0000313" key="4">
    <source>
        <dbReference type="Proteomes" id="UP001264980"/>
    </source>
</evidence>
<keyword evidence="2" id="KW-0812">Transmembrane</keyword>
<evidence type="ECO:0000313" key="3">
    <source>
        <dbReference type="EMBL" id="MDR6809673.1"/>
    </source>
</evidence>
<keyword evidence="2" id="KW-0472">Membrane</keyword>
<sequence>MIIEHPWKTYAIVAILSALVYYTFLGWRFFLPDIKARMKKSKQPAPRHSEAASAPSIPTRAAHHSEDSVPFSVPSQLEDNEPPVWQNEEMFEKAQGLMAHLSSEIKEAQQKGYSKQDLLLMLEMIIKDYSVLKGTAFQTAVNNCIATECAKYGSIHLSEGETIEVWRKVV</sequence>
<dbReference type="Proteomes" id="UP001264980">
    <property type="component" value="Unassembled WGS sequence"/>
</dbReference>
<keyword evidence="4" id="KW-1185">Reference proteome</keyword>
<gene>
    <name evidence="3" type="ORF">J2W84_006749</name>
</gene>